<dbReference type="SUPFAM" id="SSF53098">
    <property type="entry name" value="Ribonuclease H-like"/>
    <property type="match status" value="1"/>
</dbReference>
<evidence type="ECO:0000259" key="1">
    <source>
        <dbReference type="Pfam" id="PF24626"/>
    </source>
</evidence>
<evidence type="ECO:0000313" key="3">
    <source>
        <dbReference type="Proteomes" id="UP000192927"/>
    </source>
</evidence>
<dbReference type="EMBL" id="FWEW01003811">
    <property type="protein sequence ID" value="SLM41267.1"/>
    <property type="molecule type" value="Genomic_DNA"/>
</dbReference>
<dbReference type="InterPro" id="IPR012337">
    <property type="entry name" value="RNaseH-like_sf"/>
</dbReference>
<dbReference type="Gene3D" id="3.30.420.10">
    <property type="entry name" value="Ribonuclease H-like superfamily/Ribonuclease H"/>
    <property type="match status" value="1"/>
</dbReference>
<dbReference type="InterPro" id="IPR056924">
    <property type="entry name" value="SH3_Tf2-1"/>
</dbReference>
<reference evidence="3" key="1">
    <citation type="submission" date="2017-03" db="EMBL/GenBank/DDBJ databases">
        <authorList>
            <person name="Sharma R."/>
            <person name="Thines M."/>
        </authorList>
    </citation>
    <scope>NUCLEOTIDE SEQUENCE [LARGE SCALE GENOMIC DNA]</scope>
</reference>
<accession>A0A1W5DDL7</accession>
<dbReference type="GO" id="GO:0003676">
    <property type="term" value="F:nucleic acid binding"/>
    <property type="evidence" value="ECO:0007669"/>
    <property type="project" value="InterPro"/>
</dbReference>
<dbReference type="InterPro" id="IPR036397">
    <property type="entry name" value="RNaseH_sf"/>
</dbReference>
<dbReference type="InterPro" id="IPR050951">
    <property type="entry name" value="Retrovirus_Pol_polyprotein"/>
</dbReference>
<dbReference type="PANTHER" id="PTHR37984">
    <property type="entry name" value="PROTEIN CBG26694"/>
    <property type="match status" value="1"/>
</dbReference>
<dbReference type="Proteomes" id="UP000192927">
    <property type="component" value="Unassembled WGS sequence"/>
</dbReference>
<sequence length="310" mass="35442">MDYVGPLPESTYQGVTFKYILAFVCQLSKMKHFVAMQSIEPKEAAEAFYRYVWMQHEVPEIATLGIERRLSTAFHPETDGQTEKSNSGIEEYLQSYVNYHQDDWSEWLPGSEFAANNVPSVTTGCSPFFANVGQHPRIGFEDVEIRPGLGTVAHQEALNADAFANKMRDVTSHLQDEMLIAQAEYKARTNKHRTPAPVYQVGDEVWLNAKNLRRARLTEKLNARHEGPFKIIEALSPVTYRLELPPSMQNHPVFHTNLLLPTADNPLPGQRRNPRPPITSAKGDQEWYLNAILDSRVNRRHRNLIEYKVQ</sequence>
<protein>
    <submittedName>
        <fullName evidence="2">Ribonuclease H-like domain</fullName>
    </submittedName>
</protein>
<evidence type="ECO:0000313" key="2">
    <source>
        <dbReference type="EMBL" id="SLM41267.1"/>
    </source>
</evidence>
<proteinExistence type="predicted"/>
<dbReference type="AlphaFoldDB" id="A0A1W5DDL7"/>
<dbReference type="Pfam" id="PF24626">
    <property type="entry name" value="SH3_Tf2-1"/>
    <property type="match status" value="1"/>
</dbReference>
<feature type="domain" description="Tf2-1-like SH3-like" evidence="1">
    <location>
        <begin position="202"/>
        <end position="259"/>
    </location>
</feature>
<dbReference type="PANTHER" id="PTHR37984:SF15">
    <property type="entry name" value="INTEGRASE CATALYTIC DOMAIN-CONTAINING PROTEIN"/>
    <property type="match status" value="1"/>
</dbReference>
<keyword evidence="3" id="KW-1185">Reference proteome</keyword>
<organism evidence="2 3">
    <name type="scientific">Lasallia pustulata</name>
    <dbReference type="NCBI Taxonomy" id="136370"/>
    <lineage>
        <taxon>Eukaryota</taxon>
        <taxon>Fungi</taxon>
        <taxon>Dikarya</taxon>
        <taxon>Ascomycota</taxon>
        <taxon>Pezizomycotina</taxon>
        <taxon>Lecanoromycetes</taxon>
        <taxon>OSLEUM clade</taxon>
        <taxon>Umbilicariomycetidae</taxon>
        <taxon>Umbilicariales</taxon>
        <taxon>Umbilicariaceae</taxon>
        <taxon>Lasallia</taxon>
    </lineage>
</organism>
<name>A0A1W5DDL7_9LECA</name>